<keyword evidence="1" id="KW-0812">Transmembrane</keyword>
<sequence>MFFKVLEYAILIEVVLSWVYVGRSNQYTEILHKITNPLLEPGRKIQNRYFGNMMIDFSPIIALGIIWALRKIVSILFIAFY</sequence>
<evidence type="ECO:0000313" key="3">
    <source>
        <dbReference type="Proteomes" id="UP000531659"/>
    </source>
</evidence>
<comment type="caution">
    <text evidence="2">The sequence shown here is derived from an EMBL/GenBank/DDBJ whole genome shotgun (WGS) entry which is preliminary data.</text>
</comment>
<name>A0A7Y3SVJ2_9CLOT</name>
<organism evidence="2 3">
    <name type="scientific">Clostridium estertheticum</name>
    <dbReference type="NCBI Taxonomy" id="238834"/>
    <lineage>
        <taxon>Bacteria</taxon>
        <taxon>Bacillati</taxon>
        <taxon>Bacillota</taxon>
        <taxon>Clostridia</taxon>
        <taxon>Eubacteriales</taxon>
        <taxon>Clostridiaceae</taxon>
        <taxon>Clostridium</taxon>
    </lineage>
</organism>
<accession>A0A7Y3SVJ2</accession>
<keyword evidence="1" id="KW-1133">Transmembrane helix</keyword>
<evidence type="ECO:0000313" key="2">
    <source>
        <dbReference type="EMBL" id="NNU76104.1"/>
    </source>
</evidence>
<dbReference type="Proteomes" id="UP000531659">
    <property type="component" value="Unassembled WGS sequence"/>
</dbReference>
<dbReference type="GO" id="GO:0016020">
    <property type="term" value="C:membrane"/>
    <property type="evidence" value="ECO:0007669"/>
    <property type="project" value="InterPro"/>
</dbReference>
<gene>
    <name evidence="2" type="ORF">HLQ16_09205</name>
</gene>
<protein>
    <submittedName>
        <fullName evidence="2">YggT family protein</fullName>
    </submittedName>
</protein>
<dbReference type="InterPro" id="IPR003425">
    <property type="entry name" value="CCB3/YggT"/>
</dbReference>
<keyword evidence="1" id="KW-0472">Membrane</keyword>
<dbReference type="EMBL" id="JABEYB010000006">
    <property type="protein sequence ID" value="NNU76104.1"/>
    <property type="molecule type" value="Genomic_DNA"/>
</dbReference>
<proteinExistence type="predicted"/>
<reference evidence="2 3" key="1">
    <citation type="submission" date="2020-05" db="EMBL/GenBank/DDBJ databases">
        <title>Complete genome of Clostridium estertheticum subspecies estertheticum, isolated from Vacuum packed lamb meat from New Zealand imported to Switzerland.</title>
        <authorList>
            <person name="Wambui J."/>
            <person name="Stevens M.J.A."/>
            <person name="Stephan R."/>
        </authorList>
    </citation>
    <scope>NUCLEOTIDE SEQUENCE [LARGE SCALE GENOMIC DNA]</scope>
    <source>
        <strain evidence="2 3">CEST001</strain>
    </source>
</reference>
<feature type="transmembrane region" description="Helical" evidence="1">
    <location>
        <begin position="57"/>
        <end position="80"/>
    </location>
</feature>
<evidence type="ECO:0000256" key="1">
    <source>
        <dbReference type="SAM" id="Phobius"/>
    </source>
</evidence>
<dbReference type="AlphaFoldDB" id="A0A7Y3SVJ2"/>
<dbReference type="Pfam" id="PF02325">
    <property type="entry name" value="CCB3_YggT"/>
    <property type="match status" value="1"/>
</dbReference>